<dbReference type="SUPFAM" id="SSF141086">
    <property type="entry name" value="Agglutinin HPA-like"/>
    <property type="match status" value="1"/>
</dbReference>
<keyword evidence="1" id="KW-0732">Signal</keyword>
<comment type="caution">
    <text evidence="2">The sequence shown here is derived from an EMBL/GenBank/DDBJ whole genome shotgun (WGS) entry which is preliminary data.</text>
</comment>
<name>A0A292YCF9_9BACT</name>
<dbReference type="EMBL" id="BDME01000001">
    <property type="protein sequence ID" value="GAX87070.1"/>
    <property type="molecule type" value="Genomic_DNA"/>
</dbReference>
<evidence type="ECO:0008006" key="4">
    <source>
        <dbReference type="Google" id="ProtNLM"/>
    </source>
</evidence>
<dbReference type="SUPFAM" id="SSF51126">
    <property type="entry name" value="Pectin lyase-like"/>
    <property type="match status" value="2"/>
</dbReference>
<dbReference type="Gene3D" id="2.60.40.2080">
    <property type="match status" value="1"/>
</dbReference>
<evidence type="ECO:0000313" key="3">
    <source>
        <dbReference type="Proteomes" id="UP000217944"/>
    </source>
</evidence>
<dbReference type="InterPro" id="IPR037221">
    <property type="entry name" value="H-type_lectin_dom_sf"/>
</dbReference>
<sequence>MRKIVFLIFILNILFADTLVVDKDTNNPCVSGDNYYSSIQDAMNHASNGDIIKICPGEYDESIEWKHQNITLEGASGNRDDVKVVANSGKNAIYSNINPANVTIKYITFKSDNKKGIYFDKKVNGKLIISDINITSKEEALLVDLDIDDNVNISNSVFNSKEESGIHFKGNLKGNLLISDINITSEKESFLVDNEVGKDVEIKDSFFHSNNEIGIYFDENIKGNLKVFDVNITSEKEGFRVDNKIDGNVNINNTDFKSNKETSLLFKGRVGGDVNLSNSIFKSNEKKGIYFDLDIKGSLTIYDVNVSSKEEGFLIDNGVNDVKIKFSEFNSTEKDGAKLKLDDDTSVEIKNNHFKTDDDGSYGLTIDMRNSDDVHINNNCFYGKDVNHLACTNGKNYDWNNNYWDGFSGDTYKNDDCNIEDDNPLLSCQNLECKISSDITITPLEFEGGTLIIENTYETPQWTHVDFNKSFSEPPVVFVIADVNGSQPAAPRIRNITSTGFDVIMAEPQGEDGPHYTQSVSYLAVNKGIHKIGNTYIQVGTLNTKKYQQHSTGKKTLDVDEWEKIDTIFSECKPVVVAGIQTLNNEVGLDRHEDGKIIRSIPFLTTAIDVNDSGVYLSLERSETHESTFKHDGVINNKETIGYMIAPANIQDSVVDDYGHKILFETIRKENYFVGWDNECKSVNFRNKYNSVPLIAANKNSKNGIDGGWFRRCVLDKTKVGFKIDEDGSSSSKEEYDYNSSYQDKERKHIEETGGIFVFSGNIVIRETPSKTYKFDAWDINRNINDRNISTKIVNKEFDVTIASLNENGDALQEFNGTVCSKITSDNYNSNWNKALWNNEKEKNISFKIPNAIKKAKVTIQWKEHADVNCPVNDGNESNSSDDFAVRPNKFVITNIPSKIIAGKEFNITLKALDYENIPAKDYNETVNINGNSPDLEYNISKINCDNGDLEIVNGGDFKNGEANITLKYSEVGNVDLTLKEVNGSEFAKVDSDDTSLNNRLILAYKTKISVNPDHFKISANLSNYDDNFTYLDNGLNLYSILDINITAENKDNEITKNYNKDCYAKDIDINISKIFTPEPNLNNLIYYYKDAGNNTSEKSVQDINKTIQIHYKDTNFTTEDNGSTRITLFINFDRNSSKTVNPFDMNISEINVSDGSTNGKMQKIGKALYYYGNLVLFDEIANRDEFDTRDDYFIVYDNNGSDDKLPSNNAVLPEWYLNGFHKSKDGNISGMVVSSDYNASNQINGVEVSVNSINNGKVTFHIKRTDTSINFAVIHLLEPSLKWLWYSKYGDEYNISNDSSCVNHFCFTITWENSNENGIIKSGVITGTESNTTENNVTKRGVKIFR</sequence>
<dbReference type="OrthoDB" id="5363773at2"/>
<dbReference type="Proteomes" id="UP000217944">
    <property type="component" value="Unassembled WGS sequence"/>
</dbReference>
<dbReference type="InterPro" id="IPR011050">
    <property type="entry name" value="Pectin_lyase_fold/virulence"/>
</dbReference>
<reference evidence="2 3" key="1">
    <citation type="journal article" date="2017" name="Syst. Appl. Microbiol.">
        <title>Lebetimonas natsushimae sp. nov., a novel strictly anaerobic, moderately thermophilic chemoautotroph isolated from a deep-sea hydrothermal vent polychaete nest in the Mid-Okinawa Trough.</title>
        <authorList>
            <person name="Nagata R."/>
            <person name="Takaki Y."/>
            <person name="Tame A."/>
            <person name="Nunoura T."/>
            <person name="Muto H."/>
            <person name="Mino S."/>
            <person name="Sawayama S."/>
            <person name="Takai K."/>
            <person name="Nakagawa S."/>
        </authorList>
    </citation>
    <scope>NUCLEOTIDE SEQUENCE [LARGE SCALE GENOMIC DNA]</scope>
    <source>
        <strain evidence="2 3">HS1857</strain>
    </source>
</reference>
<dbReference type="Gene3D" id="2.160.20.10">
    <property type="entry name" value="Single-stranded right-handed beta-helix, Pectin lyase-like"/>
    <property type="match status" value="1"/>
</dbReference>
<dbReference type="RefSeq" id="WP_096258227.1">
    <property type="nucleotide sequence ID" value="NZ_BDME01000001.1"/>
</dbReference>
<dbReference type="InterPro" id="IPR012334">
    <property type="entry name" value="Pectin_lyas_fold"/>
</dbReference>
<keyword evidence="3" id="KW-1185">Reference proteome</keyword>
<feature type="chain" id="PRO_5012539045" description="Right handed beta helix domain-containing protein" evidence="1">
    <location>
        <begin position="17"/>
        <end position="1347"/>
    </location>
</feature>
<feature type="signal peptide" evidence="1">
    <location>
        <begin position="1"/>
        <end position="16"/>
    </location>
</feature>
<accession>A0A292YCF9</accession>
<evidence type="ECO:0000313" key="2">
    <source>
        <dbReference type="EMBL" id="GAX87070.1"/>
    </source>
</evidence>
<organism evidence="2 3">
    <name type="scientific">Lebetimonas natsushimae</name>
    <dbReference type="NCBI Taxonomy" id="1936991"/>
    <lineage>
        <taxon>Bacteria</taxon>
        <taxon>Pseudomonadati</taxon>
        <taxon>Campylobacterota</taxon>
        <taxon>Epsilonproteobacteria</taxon>
        <taxon>Nautiliales</taxon>
        <taxon>Nautiliaceae</taxon>
        <taxon>Lebetimonas</taxon>
    </lineage>
</organism>
<evidence type="ECO:0000256" key="1">
    <source>
        <dbReference type="SAM" id="SignalP"/>
    </source>
</evidence>
<gene>
    <name evidence="2" type="ORF">LNAT_P0365</name>
</gene>
<proteinExistence type="predicted"/>
<protein>
    <recommendedName>
        <fullName evidence="4">Right handed beta helix domain-containing protein</fullName>
    </recommendedName>
</protein>